<gene>
    <name evidence="2" type="ORF">ACFPTN_00570</name>
</gene>
<evidence type="ECO:0000256" key="1">
    <source>
        <dbReference type="SAM" id="SignalP"/>
    </source>
</evidence>
<reference evidence="3" key="1">
    <citation type="journal article" date="2019" name="Int. J. Syst. Evol. Microbiol.">
        <title>The Global Catalogue of Microorganisms (GCM) 10K type strain sequencing project: providing services to taxonomists for standard genome sequencing and annotation.</title>
        <authorList>
            <consortium name="The Broad Institute Genomics Platform"/>
            <consortium name="The Broad Institute Genome Sequencing Center for Infectious Disease"/>
            <person name="Wu L."/>
            <person name="Ma J."/>
        </authorList>
    </citation>
    <scope>NUCLEOTIDE SEQUENCE [LARGE SCALE GENOMIC DNA]</scope>
    <source>
        <strain evidence="3">SHR3</strain>
    </source>
</reference>
<accession>A0ABW1AKY1</accession>
<evidence type="ECO:0008006" key="4">
    <source>
        <dbReference type="Google" id="ProtNLM"/>
    </source>
</evidence>
<dbReference type="PROSITE" id="PS51257">
    <property type="entry name" value="PROKAR_LIPOPROTEIN"/>
    <property type="match status" value="1"/>
</dbReference>
<organism evidence="2 3">
    <name type="scientific">Thauera sinica</name>
    <dbReference type="NCBI Taxonomy" id="2665146"/>
    <lineage>
        <taxon>Bacteria</taxon>
        <taxon>Pseudomonadati</taxon>
        <taxon>Pseudomonadota</taxon>
        <taxon>Betaproteobacteria</taxon>
        <taxon>Rhodocyclales</taxon>
        <taxon>Zoogloeaceae</taxon>
        <taxon>Thauera</taxon>
    </lineage>
</organism>
<name>A0ABW1AKY1_9RHOO</name>
<evidence type="ECO:0000313" key="3">
    <source>
        <dbReference type="Proteomes" id="UP001595974"/>
    </source>
</evidence>
<feature type="signal peptide" evidence="1">
    <location>
        <begin position="1"/>
        <end position="20"/>
    </location>
</feature>
<protein>
    <recommendedName>
        <fullName evidence="4">Lipoprotein</fullName>
    </recommendedName>
</protein>
<sequence>MRIVSFVFALSIGLAAVLLAGCAATATPAPHAQVPFCHKDTHGRSRVCTQNAAPGPERDAEAKQFRASPDALTLYIVRNGRGDWLHAIDVSVDGHPVVETVPGSMVRLRLKPGPHRLAFESGGRTYETTVGGEAGQIVFAGVEGREIAWHDSHAWSGESAERLKARAATARLVADVRYD</sequence>
<proteinExistence type="predicted"/>
<dbReference type="EMBL" id="JBHSOG010000005">
    <property type="protein sequence ID" value="MFC5767858.1"/>
    <property type="molecule type" value="Genomic_DNA"/>
</dbReference>
<feature type="chain" id="PRO_5047264990" description="Lipoprotein" evidence="1">
    <location>
        <begin position="21"/>
        <end position="179"/>
    </location>
</feature>
<evidence type="ECO:0000313" key="2">
    <source>
        <dbReference type="EMBL" id="MFC5767858.1"/>
    </source>
</evidence>
<keyword evidence="3" id="KW-1185">Reference proteome</keyword>
<dbReference type="RefSeq" id="WP_096451399.1">
    <property type="nucleotide sequence ID" value="NZ_JBHSOG010000005.1"/>
</dbReference>
<dbReference type="Proteomes" id="UP001595974">
    <property type="component" value="Unassembled WGS sequence"/>
</dbReference>
<comment type="caution">
    <text evidence="2">The sequence shown here is derived from an EMBL/GenBank/DDBJ whole genome shotgun (WGS) entry which is preliminary data.</text>
</comment>
<keyword evidence="1" id="KW-0732">Signal</keyword>